<reference evidence="1" key="2">
    <citation type="journal article" date="2015" name="Fish Shellfish Immunol.">
        <title>Early steps in the European eel (Anguilla anguilla)-Vibrio vulnificus interaction in the gills: Role of the RtxA13 toxin.</title>
        <authorList>
            <person name="Callol A."/>
            <person name="Pajuelo D."/>
            <person name="Ebbesson L."/>
            <person name="Teles M."/>
            <person name="MacKenzie S."/>
            <person name="Amaro C."/>
        </authorList>
    </citation>
    <scope>NUCLEOTIDE SEQUENCE</scope>
</reference>
<organism evidence="1">
    <name type="scientific">Anguilla anguilla</name>
    <name type="common">European freshwater eel</name>
    <name type="synonym">Muraena anguilla</name>
    <dbReference type="NCBI Taxonomy" id="7936"/>
    <lineage>
        <taxon>Eukaryota</taxon>
        <taxon>Metazoa</taxon>
        <taxon>Chordata</taxon>
        <taxon>Craniata</taxon>
        <taxon>Vertebrata</taxon>
        <taxon>Euteleostomi</taxon>
        <taxon>Actinopterygii</taxon>
        <taxon>Neopterygii</taxon>
        <taxon>Teleostei</taxon>
        <taxon>Anguilliformes</taxon>
        <taxon>Anguillidae</taxon>
        <taxon>Anguilla</taxon>
    </lineage>
</organism>
<evidence type="ECO:0000313" key="1">
    <source>
        <dbReference type="EMBL" id="JAH44649.1"/>
    </source>
</evidence>
<dbReference type="AlphaFoldDB" id="A0A0E9STF8"/>
<accession>A0A0E9STF8</accession>
<sequence length="53" mass="6376">MLHDHLLSKVYLDFKSTFYFNRIHFIQRKLKLSLNIFSLCVCKLFASTVTHEQ</sequence>
<name>A0A0E9STF8_ANGAN</name>
<protein>
    <submittedName>
        <fullName evidence="1">Uncharacterized protein</fullName>
    </submittedName>
</protein>
<dbReference type="EMBL" id="GBXM01063928">
    <property type="protein sequence ID" value="JAH44649.1"/>
    <property type="molecule type" value="Transcribed_RNA"/>
</dbReference>
<proteinExistence type="predicted"/>
<reference evidence="1" key="1">
    <citation type="submission" date="2014-11" db="EMBL/GenBank/DDBJ databases">
        <authorList>
            <person name="Amaro Gonzalez C."/>
        </authorList>
    </citation>
    <scope>NUCLEOTIDE SEQUENCE</scope>
</reference>